<evidence type="ECO:0000256" key="1">
    <source>
        <dbReference type="ARBA" id="ARBA00023015"/>
    </source>
</evidence>
<dbReference type="Pfam" id="PF00392">
    <property type="entry name" value="GntR"/>
    <property type="match status" value="1"/>
</dbReference>
<reference evidence="5" key="1">
    <citation type="submission" date="2021-01" db="EMBL/GenBank/DDBJ databases">
        <title>Whole genome shotgun sequence of Sphaerisporangium rufum NBRC 109079.</title>
        <authorList>
            <person name="Komaki H."/>
            <person name="Tamura T."/>
        </authorList>
    </citation>
    <scope>NUCLEOTIDE SEQUENCE</scope>
    <source>
        <strain evidence="5">NBRC 109079</strain>
    </source>
</reference>
<dbReference type="InterPro" id="IPR036390">
    <property type="entry name" value="WH_DNA-bd_sf"/>
</dbReference>
<evidence type="ECO:0000313" key="6">
    <source>
        <dbReference type="Proteomes" id="UP000655287"/>
    </source>
</evidence>
<accession>A0A919R4T4</accession>
<keyword evidence="3" id="KW-0804">Transcription</keyword>
<dbReference type="InterPro" id="IPR000524">
    <property type="entry name" value="Tscrpt_reg_HTH_GntR"/>
</dbReference>
<dbReference type="SUPFAM" id="SSF48008">
    <property type="entry name" value="GntR ligand-binding domain-like"/>
    <property type="match status" value="1"/>
</dbReference>
<sequence length="229" mass="25565">MTETGVRAADRLAAERAMLDRTSTAERVAWVLRQRITEGVYEPGERLSEGPIVDDLDVSRNTVREAFRLLSHERLLVHELNRGVFVRRLTAADVTDLYRLRRLVECAAVRQAAGSSPDGLAALREAVHAAERAAAEGRWEDVGTANMGFHRAVVALAGSERLDQMMRQTLAELRLVFLAMRNPRAFHEPYLARNREILGRLTEGDAEGAARLLEGYLAEAERQLVEAHS</sequence>
<keyword evidence="1" id="KW-0805">Transcription regulation</keyword>
<evidence type="ECO:0000259" key="4">
    <source>
        <dbReference type="PROSITE" id="PS50949"/>
    </source>
</evidence>
<dbReference type="CDD" id="cd07377">
    <property type="entry name" value="WHTH_GntR"/>
    <property type="match status" value="1"/>
</dbReference>
<proteinExistence type="predicted"/>
<dbReference type="PANTHER" id="PTHR43537">
    <property type="entry name" value="TRANSCRIPTIONAL REGULATOR, GNTR FAMILY"/>
    <property type="match status" value="1"/>
</dbReference>
<keyword evidence="6" id="KW-1185">Reference proteome</keyword>
<dbReference type="GO" id="GO:0003677">
    <property type="term" value="F:DNA binding"/>
    <property type="evidence" value="ECO:0007669"/>
    <property type="project" value="UniProtKB-KW"/>
</dbReference>
<dbReference type="AlphaFoldDB" id="A0A919R4T4"/>
<dbReference type="GO" id="GO:0003700">
    <property type="term" value="F:DNA-binding transcription factor activity"/>
    <property type="evidence" value="ECO:0007669"/>
    <property type="project" value="InterPro"/>
</dbReference>
<dbReference type="SMART" id="SM00895">
    <property type="entry name" value="FCD"/>
    <property type="match status" value="1"/>
</dbReference>
<evidence type="ECO:0000256" key="3">
    <source>
        <dbReference type="ARBA" id="ARBA00023163"/>
    </source>
</evidence>
<name>A0A919R4T4_9ACTN</name>
<dbReference type="RefSeq" id="WP_239137651.1">
    <property type="nucleotide sequence ID" value="NZ_BOOU01000059.1"/>
</dbReference>
<dbReference type="EMBL" id="BOOU01000059">
    <property type="protein sequence ID" value="GII79549.1"/>
    <property type="molecule type" value="Genomic_DNA"/>
</dbReference>
<keyword evidence="2" id="KW-0238">DNA-binding</keyword>
<feature type="domain" description="HTH gntR-type" evidence="4">
    <location>
        <begin position="22"/>
        <end position="89"/>
    </location>
</feature>
<evidence type="ECO:0000313" key="5">
    <source>
        <dbReference type="EMBL" id="GII79549.1"/>
    </source>
</evidence>
<dbReference type="SMART" id="SM00345">
    <property type="entry name" value="HTH_GNTR"/>
    <property type="match status" value="1"/>
</dbReference>
<dbReference type="InterPro" id="IPR008920">
    <property type="entry name" value="TF_FadR/GntR_C"/>
</dbReference>
<dbReference type="SUPFAM" id="SSF46785">
    <property type="entry name" value="Winged helix' DNA-binding domain"/>
    <property type="match status" value="1"/>
</dbReference>
<gene>
    <name evidence="5" type="ORF">Sru01_45310</name>
</gene>
<dbReference type="Proteomes" id="UP000655287">
    <property type="component" value="Unassembled WGS sequence"/>
</dbReference>
<dbReference type="InterPro" id="IPR036388">
    <property type="entry name" value="WH-like_DNA-bd_sf"/>
</dbReference>
<dbReference type="Pfam" id="PF07729">
    <property type="entry name" value="FCD"/>
    <property type="match status" value="1"/>
</dbReference>
<dbReference type="PROSITE" id="PS50949">
    <property type="entry name" value="HTH_GNTR"/>
    <property type="match status" value="1"/>
</dbReference>
<dbReference type="InterPro" id="IPR011711">
    <property type="entry name" value="GntR_C"/>
</dbReference>
<dbReference type="Gene3D" id="1.20.120.530">
    <property type="entry name" value="GntR ligand-binding domain-like"/>
    <property type="match status" value="1"/>
</dbReference>
<comment type="caution">
    <text evidence="5">The sequence shown here is derived from an EMBL/GenBank/DDBJ whole genome shotgun (WGS) entry which is preliminary data.</text>
</comment>
<dbReference type="PANTHER" id="PTHR43537:SF45">
    <property type="entry name" value="GNTR FAMILY REGULATORY PROTEIN"/>
    <property type="match status" value="1"/>
</dbReference>
<organism evidence="5 6">
    <name type="scientific">Sphaerisporangium rufum</name>
    <dbReference type="NCBI Taxonomy" id="1381558"/>
    <lineage>
        <taxon>Bacteria</taxon>
        <taxon>Bacillati</taxon>
        <taxon>Actinomycetota</taxon>
        <taxon>Actinomycetes</taxon>
        <taxon>Streptosporangiales</taxon>
        <taxon>Streptosporangiaceae</taxon>
        <taxon>Sphaerisporangium</taxon>
    </lineage>
</organism>
<evidence type="ECO:0000256" key="2">
    <source>
        <dbReference type="ARBA" id="ARBA00023125"/>
    </source>
</evidence>
<protein>
    <submittedName>
        <fullName evidence="5">GntR family transcriptional regulator</fullName>
    </submittedName>
</protein>
<dbReference type="Gene3D" id="1.10.10.10">
    <property type="entry name" value="Winged helix-like DNA-binding domain superfamily/Winged helix DNA-binding domain"/>
    <property type="match status" value="1"/>
</dbReference>